<keyword evidence="6 8" id="KW-0472">Membrane</keyword>
<organism evidence="10 11">
    <name type="scientific">Ruixingdingia sedimenti</name>
    <dbReference type="NCBI Taxonomy" id="3073604"/>
    <lineage>
        <taxon>Bacteria</taxon>
        <taxon>Pseudomonadati</taxon>
        <taxon>Pseudomonadota</taxon>
        <taxon>Alphaproteobacteria</taxon>
        <taxon>Rhodobacterales</taxon>
        <taxon>Paracoccaceae</taxon>
        <taxon>Ruixingdingia</taxon>
    </lineage>
</organism>
<keyword evidence="5 8" id="KW-1133">Transmembrane helix</keyword>
<feature type="transmembrane region" description="Helical" evidence="8">
    <location>
        <begin position="141"/>
        <end position="165"/>
    </location>
</feature>
<dbReference type="Pfam" id="PF06808">
    <property type="entry name" value="DctM"/>
    <property type="match status" value="1"/>
</dbReference>
<keyword evidence="2" id="KW-1003">Cell membrane</keyword>
<reference evidence="10 11" key="1">
    <citation type="submission" date="2023-09" db="EMBL/GenBank/DDBJ databases">
        <title>Xinfangfangia sedmenti sp. nov., isolated the sedment.</title>
        <authorList>
            <person name="Xu L."/>
        </authorList>
    </citation>
    <scope>NUCLEOTIDE SEQUENCE [LARGE SCALE GENOMIC DNA]</scope>
    <source>
        <strain evidence="10 11">LG-4</strain>
    </source>
</reference>
<dbReference type="RefSeq" id="WP_310456461.1">
    <property type="nucleotide sequence ID" value="NZ_JAVKPH010000005.1"/>
</dbReference>
<evidence type="ECO:0000256" key="6">
    <source>
        <dbReference type="ARBA" id="ARBA00023136"/>
    </source>
</evidence>
<feature type="domain" description="TRAP C4-dicarboxylate transport system permease DctM subunit" evidence="9">
    <location>
        <begin position="12"/>
        <end position="261"/>
    </location>
</feature>
<keyword evidence="3 7" id="KW-0997">Cell inner membrane</keyword>
<protein>
    <submittedName>
        <fullName evidence="10">TRAP transporter large permease subunit</fullName>
    </submittedName>
</protein>
<dbReference type="EMBL" id="JAVKPH010000005">
    <property type="protein sequence ID" value="MDR5652211.1"/>
    <property type="molecule type" value="Genomic_DNA"/>
</dbReference>
<comment type="caution">
    <text evidence="10">The sequence shown here is derived from an EMBL/GenBank/DDBJ whole genome shotgun (WGS) entry which is preliminary data.</text>
</comment>
<feature type="transmembrane region" description="Helical" evidence="8">
    <location>
        <begin position="83"/>
        <end position="102"/>
    </location>
</feature>
<evidence type="ECO:0000313" key="11">
    <source>
        <dbReference type="Proteomes" id="UP001247754"/>
    </source>
</evidence>
<sequence length="262" mass="26799">MDRLEIGIISVVVSLVLLAIRVPIGLTLISVSFVGIGAVASWKAAWGVLSSIPYSFAASWELSAVPMFLLMGYIAARGQLTSGLFGAMRVLFNWMPGSLAVASVSASALFASASGSSVATSAALSRIAVPEMLRANYSKSLATGTIAAAGTLGALIPPSILMVVYGVFTNTAIGPLFIAGIIPGLLTAGAFILMIIVRVMIDPRLAPRHTEAISARDRRAAFMGAWPLPVMVLAVLGTIMAGIATPTEAGALGAAMAILLAA</sequence>
<dbReference type="InterPro" id="IPR004681">
    <property type="entry name" value="TRAP_DctM"/>
</dbReference>
<comment type="function">
    <text evidence="7">Part of the tripartite ATP-independent periplasmic (TRAP) transport system.</text>
</comment>
<keyword evidence="4 8" id="KW-0812">Transmembrane</keyword>
<dbReference type="Proteomes" id="UP001247754">
    <property type="component" value="Unassembled WGS sequence"/>
</dbReference>
<dbReference type="PANTHER" id="PTHR33362">
    <property type="entry name" value="SIALIC ACID TRAP TRANSPORTER PERMEASE PROTEIN SIAT-RELATED"/>
    <property type="match status" value="1"/>
</dbReference>
<dbReference type="PANTHER" id="PTHR33362:SF5">
    <property type="entry name" value="C4-DICARBOXYLATE TRAP TRANSPORTER LARGE PERMEASE PROTEIN DCTM"/>
    <property type="match status" value="1"/>
</dbReference>
<evidence type="ECO:0000256" key="8">
    <source>
        <dbReference type="SAM" id="Phobius"/>
    </source>
</evidence>
<gene>
    <name evidence="10" type="ORF">RGD00_06335</name>
</gene>
<evidence type="ECO:0000256" key="2">
    <source>
        <dbReference type="ARBA" id="ARBA00022475"/>
    </source>
</evidence>
<keyword evidence="11" id="KW-1185">Reference proteome</keyword>
<evidence type="ECO:0000313" key="10">
    <source>
        <dbReference type="EMBL" id="MDR5652211.1"/>
    </source>
</evidence>
<comment type="subcellular location">
    <subcellularLocation>
        <location evidence="1 7">Cell inner membrane</location>
        <topology evidence="1 7">Multi-pass membrane protein</topology>
    </subcellularLocation>
</comment>
<dbReference type="InterPro" id="IPR010656">
    <property type="entry name" value="DctM"/>
</dbReference>
<proteinExistence type="predicted"/>
<feature type="transmembrane region" description="Helical" evidence="8">
    <location>
        <begin position="177"/>
        <end position="201"/>
    </location>
</feature>
<evidence type="ECO:0000256" key="4">
    <source>
        <dbReference type="ARBA" id="ARBA00022692"/>
    </source>
</evidence>
<keyword evidence="7" id="KW-0813">Transport</keyword>
<accession>A0ABU1F5R5</accession>
<evidence type="ECO:0000256" key="7">
    <source>
        <dbReference type="RuleBase" id="RU369079"/>
    </source>
</evidence>
<evidence type="ECO:0000259" key="9">
    <source>
        <dbReference type="Pfam" id="PF06808"/>
    </source>
</evidence>
<feature type="transmembrane region" description="Helical" evidence="8">
    <location>
        <begin position="222"/>
        <end position="244"/>
    </location>
</feature>
<evidence type="ECO:0000256" key="1">
    <source>
        <dbReference type="ARBA" id="ARBA00004429"/>
    </source>
</evidence>
<evidence type="ECO:0000256" key="5">
    <source>
        <dbReference type="ARBA" id="ARBA00022989"/>
    </source>
</evidence>
<feature type="non-terminal residue" evidence="10">
    <location>
        <position position="262"/>
    </location>
</feature>
<feature type="transmembrane region" description="Helical" evidence="8">
    <location>
        <begin position="7"/>
        <end position="40"/>
    </location>
</feature>
<name>A0ABU1F5R5_9RHOB</name>
<feature type="transmembrane region" description="Helical" evidence="8">
    <location>
        <begin position="52"/>
        <end position="76"/>
    </location>
</feature>
<evidence type="ECO:0000256" key="3">
    <source>
        <dbReference type="ARBA" id="ARBA00022519"/>
    </source>
</evidence>